<evidence type="ECO:0000313" key="2">
    <source>
        <dbReference type="EMBL" id="KAK1404296.1"/>
    </source>
</evidence>
<evidence type="ECO:0000256" key="1">
    <source>
        <dbReference type="SAM" id="MobiDB-lite"/>
    </source>
</evidence>
<feature type="compositionally biased region" description="Pro residues" evidence="1">
    <location>
        <begin position="42"/>
        <end position="55"/>
    </location>
</feature>
<dbReference type="PRINTS" id="PR01217">
    <property type="entry name" value="PRICHEXTENSN"/>
</dbReference>
<dbReference type="AlphaFoldDB" id="A0AAD8NDH0"/>
<reference evidence="2" key="1">
    <citation type="submission" date="2023-02" db="EMBL/GenBank/DDBJ databases">
        <title>Genome of toxic invasive species Heracleum sosnowskyi carries increased number of genes despite the absence of recent whole-genome duplications.</title>
        <authorList>
            <person name="Schelkunov M."/>
            <person name="Shtratnikova V."/>
            <person name="Makarenko M."/>
            <person name="Klepikova A."/>
            <person name="Omelchenko D."/>
            <person name="Novikova G."/>
            <person name="Obukhova E."/>
            <person name="Bogdanov V."/>
            <person name="Penin A."/>
            <person name="Logacheva M."/>
        </authorList>
    </citation>
    <scope>NUCLEOTIDE SEQUENCE</scope>
    <source>
        <strain evidence="2">Hsosn_3</strain>
        <tissue evidence="2">Leaf</tissue>
    </source>
</reference>
<gene>
    <name evidence="2" type="ORF">POM88_003901</name>
</gene>
<comment type="caution">
    <text evidence="2">The sequence shown here is derived from an EMBL/GenBank/DDBJ whole genome shotgun (WGS) entry which is preliminary data.</text>
</comment>
<feature type="compositionally biased region" description="Low complexity" evidence="1">
    <location>
        <begin position="56"/>
        <end position="65"/>
    </location>
</feature>
<dbReference type="InterPro" id="IPR006461">
    <property type="entry name" value="PLAC_motif_containing"/>
</dbReference>
<accession>A0AAD8NDH0</accession>
<reference evidence="2" key="2">
    <citation type="submission" date="2023-05" db="EMBL/GenBank/DDBJ databases">
        <authorList>
            <person name="Schelkunov M.I."/>
        </authorList>
    </citation>
    <scope>NUCLEOTIDE SEQUENCE</scope>
    <source>
        <strain evidence="2">Hsosn_3</strain>
        <tissue evidence="2">Leaf</tissue>
    </source>
</reference>
<name>A0AAD8NDH0_9APIA</name>
<dbReference type="NCBIfam" id="TIGR01571">
    <property type="entry name" value="A_thal_Cys_rich"/>
    <property type="match status" value="1"/>
</dbReference>
<sequence>MGRPDEENQDQQGEEQFHQPNSDHQDYYIHQEQPPSVQIQSTPPPPYPPPPPPAPYQNEPQYQMPQPQPQPQPFQPFYQTPPVYQQPQAQKPSSQYPGYNPNPPQMPPSPRPAVGYPQTQQNVGTESWNTELFGCLEDPQNALITAFFPCVTFGQIAEIIDNGHSTCTTQGVLYGAALACLGMPCLVSCSYRTKLRSQYQLMETPAPDWFTHCFCEPCALCQEYRELRHRGFDPSIGWQGNLSLQQRNYAMTPPANPGMMHK</sequence>
<feature type="region of interest" description="Disordered" evidence="1">
    <location>
        <begin position="1"/>
        <end position="120"/>
    </location>
</feature>
<organism evidence="2 3">
    <name type="scientific">Heracleum sosnowskyi</name>
    <dbReference type="NCBI Taxonomy" id="360622"/>
    <lineage>
        <taxon>Eukaryota</taxon>
        <taxon>Viridiplantae</taxon>
        <taxon>Streptophyta</taxon>
        <taxon>Embryophyta</taxon>
        <taxon>Tracheophyta</taxon>
        <taxon>Spermatophyta</taxon>
        <taxon>Magnoliopsida</taxon>
        <taxon>eudicotyledons</taxon>
        <taxon>Gunneridae</taxon>
        <taxon>Pentapetalae</taxon>
        <taxon>asterids</taxon>
        <taxon>campanulids</taxon>
        <taxon>Apiales</taxon>
        <taxon>Apiaceae</taxon>
        <taxon>Apioideae</taxon>
        <taxon>apioid superclade</taxon>
        <taxon>Tordylieae</taxon>
        <taxon>Tordyliinae</taxon>
        <taxon>Heracleum</taxon>
    </lineage>
</organism>
<feature type="compositionally biased region" description="Pro residues" evidence="1">
    <location>
        <begin position="100"/>
        <end position="111"/>
    </location>
</feature>
<evidence type="ECO:0000313" key="3">
    <source>
        <dbReference type="Proteomes" id="UP001237642"/>
    </source>
</evidence>
<dbReference type="Proteomes" id="UP001237642">
    <property type="component" value="Unassembled WGS sequence"/>
</dbReference>
<dbReference type="PANTHER" id="PTHR15907">
    <property type="entry name" value="DUF614 FAMILY PROTEIN-RELATED"/>
    <property type="match status" value="1"/>
</dbReference>
<feature type="compositionally biased region" description="Low complexity" evidence="1">
    <location>
        <begin position="75"/>
        <end position="99"/>
    </location>
</feature>
<proteinExistence type="predicted"/>
<dbReference type="Pfam" id="PF04749">
    <property type="entry name" value="PLAC8"/>
    <property type="match status" value="1"/>
</dbReference>
<keyword evidence="3" id="KW-1185">Reference proteome</keyword>
<feature type="compositionally biased region" description="Basic and acidic residues" evidence="1">
    <location>
        <begin position="15"/>
        <end position="29"/>
    </location>
</feature>
<protein>
    <submittedName>
        <fullName evidence="2">Protein PLANT CADMIUM RESISTANCE 6</fullName>
    </submittedName>
</protein>
<dbReference type="EMBL" id="JAUIZM010000001">
    <property type="protein sequence ID" value="KAK1404296.1"/>
    <property type="molecule type" value="Genomic_DNA"/>
</dbReference>